<dbReference type="EMBL" id="KV417629">
    <property type="protein sequence ID" value="KZP13687.1"/>
    <property type="molecule type" value="Genomic_DNA"/>
</dbReference>
<accession>A0A166CIF1</accession>
<dbReference type="AlphaFoldDB" id="A0A166CIF1"/>
<keyword evidence="3" id="KW-1185">Reference proteome</keyword>
<evidence type="ECO:0000256" key="1">
    <source>
        <dbReference type="SAM" id="MobiDB-lite"/>
    </source>
</evidence>
<feature type="compositionally biased region" description="Polar residues" evidence="1">
    <location>
        <begin position="87"/>
        <end position="101"/>
    </location>
</feature>
<sequence length="130" mass="14422">MYGERLPAAHKSLLSLIVSSVFEDEPVPHPPCSSHLNTYYNTAFHPTPGLGPSHRSQPLQQSCVPLQYRLVFDTVFCYHPTPGLLSKQGSPQSALSPTPHSSRLALPPEQLYEAEPQFEKECMNSLHVIS</sequence>
<name>A0A166CIF1_9AGAM</name>
<reference evidence="2 3" key="1">
    <citation type="journal article" date="2016" name="Mol. Biol. Evol.">
        <title>Comparative Genomics of Early-Diverging Mushroom-Forming Fungi Provides Insights into the Origins of Lignocellulose Decay Capabilities.</title>
        <authorList>
            <person name="Nagy L.G."/>
            <person name="Riley R."/>
            <person name="Tritt A."/>
            <person name="Adam C."/>
            <person name="Daum C."/>
            <person name="Floudas D."/>
            <person name="Sun H."/>
            <person name="Yadav J.S."/>
            <person name="Pangilinan J."/>
            <person name="Larsson K.H."/>
            <person name="Matsuura K."/>
            <person name="Barry K."/>
            <person name="Labutti K."/>
            <person name="Kuo R."/>
            <person name="Ohm R.A."/>
            <person name="Bhattacharya S.S."/>
            <person name="Shirouzu T."/>
            <person name="Yoshinaga Y."/>
            <person name="Martin F.M."/>
            <person name="Grigoriev I.V."/>
            <person name="Hibbett D.S."/>
        </authorList>
    </citation>
    <scope>NUCLEOTIDE SEQUENCE [LARGE SCALE GENOMIC DNA]</scope>
    <source>
        <strain evidence="2 3">CBS 109695</strain>
    </source>
</reference>
<organism evidence="2 3">
    <name type="scientific">Athelia psychrophila</name>
    <dbReference type="NCBI Taxonomy" id="1759441"/>
    <lineage>
        <taxon>Eukaryota</taxon>
        <taxon>Fungi</taxon>
        <taxon>Dikarya</taxon>
        <taxon>Basidiomycota</taxon>
        <taxon>Agaricomycotina</taxon>
        <taxon>Agaricomycetes</taxon>
        <taxon>Agaricomycetidae</taxon>
        <taxon>Atheliales</taxon>
        <taxon>Atheliaceae</taxon>
        <taxon>Athelia</taxon>
    </lineage>
</organism>
<evidence type="ECO:0000313" key="2">
    <source>
        <dbReference type="EMBL" id="KZP13687.1"/>
    </source>
</evidence>
<protein>
    <submittedName>
        <fullName evidence="2">Uncharacterized protein</fullName>
    </submittedName>
</protein>
<evidence type="ECO:0000313" key="3">
    <source>
        <dbReference type="Proteomes" id="UP000076532"/>
    </source>
</evidence>
<feature type="region of interest" description="Disordered" evidence="1">
    <location>
        <begin position="86"/>
        <end position="106"/>
    </location>
</feature>
<gene>
    <name evidence="2" type="ORF">FIBSPDRAFT_897234</name>
</gene>
<proteinExistence type="predicted"/>
<dbReference type="Proteomes" id="UP000076532">
    <property type="component" value="Unassembled WGS sequence"/>
</dbReference>